<evidence type="ECO:0000256" key="1">
    <source>
        <dbReference type="SAM" id="MobiDB-lite"/>
    </source>
</evidence>
<evidence type="ECO:0000313" key="2">
    <source>
        <dbReference type="EMBL" id="CAI3999004.1"/>
    </source>
</evidence>
<proteinExistence type="predicted"/>
<dbReference type="EMBL" id="CAMXCT010002568">
    <property type="protein sequence ID" value="CAI3999004.1"/>
    <property type="molecule type" value="Genomic_DNA"/>
</dbReference>
<organism evidence="2">
    <name type="scientific">Cladocopium goreaui</name>
    <dbReference type="NCBI Taxonomy" id="2562237"/>
    <lineage>
        <taxon>Eukaryota</taxon>
        <taxon>Sar</taxon>
        <taxon>Alveolata</taxon>
        <taxon>Dinophyceae</taxon>
        <taxon>Suessiales</taxon>
        <taxon>Symbiodiniaceae</taxon>
        <taxon>Cladocopium</taxon>
    </lineage>
</organism>
<accession>A0A9P1G2X3</accession>
<evidence type="ECO:0000313" key="4">
    <source>
        <dbReference type="Proteomes" id="UP001152797"/>
    </source>
</evidence>
<dbReference type="EMBL" id="CAMXCT030002568">
    <property type="protein sequence ID" value="CAL4786316.1"/>
    <property type="molecule type" value="Genomic_DNA"/>
</dbReference>
<dbReference type="Proteomes" id="UP001152797">
    <property type="component" value="Unassembled WGS sequence"/>
</dbReference>
<feature type="region of interest" description="Disordered" evidence="1">
    <location>
        <begin position="80"/>
        <end position="99"/>
    </location>
</feature>
<keyword evidence="4" id="KW-1185">Reference proteome</keyword>
<sequence>MEDIELVLQQWRSLQPDGAVFRAECLDAAISMVGNLIAESGAQRCLQRKALQLLRVDDNVQVPVLVQMLQVDEGFVFEPNGGKRKGDASHAESPSDTTGTTTSAVVYFPCFWQAMHELQKRLAGAGAGREQRNEEGIAVEVSSFRDAALDLAASQRLTTASFADLLVSFKGSSTDPCAWDGLLDSVRFLMHENQSKQIATQSATLQQLVLAQKPMSMAFLAAILLPWLFELCEDYLRGGRASLLRGVKDVLGCSTREAYELLSKGKWDLETALRQHDLLNQLLGNGSRYCKALLGVQP</sequence>
<dbReference type="AlphaFoldDB" id="A0A9P1G2X3"/>
<reference evidence="2" key="1">
    <citation type="submission" date="2022-10" db="EMBL/GenBank/DDBJ databases">
        <authorList>
            <person name="Chen Y."/>
            <person name="Dougan E. K."/>
            <person name="Chan C."/>
            <person name="Rhodes N."/>
            <person name="Thang M."/>
        </authorList>
    </citation>
    <scope>NUCLEOTIDE SEQUENCE</scope>
</reference>
<name>A0A9P1G2X3_9DINO</name>
<evidence type="ECO:0000313" key="3">
    <source>
        <dbReference type="EMBL" id="CAL4786316.1"/>
    </source>
</evidence>
<dbReference type="OrthoDB" id="417055at2759"/>
<gene>
    <name evidence="2" type="ORF">C1SCF055_LOCUS25256</name>
</gene>
<reference evidence="3 4" key="2">
    <citation type="submission" date="2024-05" db="EMBL/GenBank/DDBJ databases">
        <authorList>
            <person name="Chen Y."/>
            <person name="Shah S."/>
            <person name="Dougan E. K."/>
            <person name="Thang M."/>
            <person name="Chan C."/>
        </authorList>
    </citation>
    <scope>NUCLEOTIDE SEQUENCE [LARGE SCALE GENOMIC DNA]</scope>
</reference>
<protein>
    <submittedName>
        <fullName evidence="3">RING-type domain-containing protein</fullName>
    </submittedName>
</protein>
<dbReference type="EMBL" id="CAMXCT020002568">
    <property type="protein sequence ID" value="CAL1152379.1"/>
    <property type="molecule type" value="Genomic_DNA"/>
</dbReference>
<comment type="caution">
    <text evidence="2">The sequence shown here is derived from an EMBL/GenBank/DDBJ whole genome shotgun (WGS) entry which is preliminary data.</text>
</comment>